<sequence>MLTIDSITVRIAGRVLLENASAQIPTGGHVGLVGRNGAGKTTLFRAICGEHPTDAGRISLPPRARIGRVAQEAPSGPEALIDVVLAADTERAALITESATATDPHRIAEIETRLADIGAHSAPARAARILAGLGFDEAAQQRPCSDFSGGWRMRVALAAVLFAEPDLLLLDEPTNYLDLEGTLWLQDYLGRYPHTVLIISHDRDLLDQAVDWTLHLGEGRLTLWRGGYSAFERLRAEKQMLDARLRKRQDTERKHLQAFVDRFRYKATKARQAQSRMKMLEKLVPLPALVAEDTVPIVIPAPARLPSPPIIALDGVSVGYAPDRPVLRGLDLRIDTEDRIALLGSNGNGKSTLAKLITGRLAPLAGRMTVADKLEIAYFAQHQLDELRPKESPCEHVRALMRTAGEAEVRAKTAQIGFPGERADTPVEKLSGGEKARLLLGLATFRGPHLLVLDEPTNHLDVDARDALASAINDFPGAVILISHDRHLIAATVDQLWLVGGGTVTSFDGDLDDYRKLVLARASGDSAPRQQADSRPSRAEERRSAAERRTAAAPIKKRVTAAEKEIAARETEIAEIDATLANGDIYTRDPAKATRLAKQRADAATKLAAAEEAWLEATAEYEAATAG</sequence>
<reference evidence="8" key="2">
    <citation type="submission" date="2015-11" db="EMBL/GenBank/DDBJ databases">
        <authorList>
            <person name="Zhang Y."/>
            <person name="Guo Z."/>
        </authorList>
    </citation>
    <scope>NUCLEOTIDE SEQUENCE</scope>
    <source>
        <strain evidence="8">1</strain>
    </source>
</reference>
<dbReference type="EMBL" id="LN907867">
    <property type="protein sequence ID" value="CUU41146.1"/>
    <property type="molecule type" value="Genomic_DNA"/>
</dbReference>
<dbReference type="Proteomes" id="UP000065734">
    <property type="component" value="Chromosome I"/>
</dbReference>
<dbReference type="KEGG" id="bvr:BVIR_690"/>
<dbReference type="CDD" id="cd03221">
    <property type="entry name" value="ABCF_EF-3"/>
    <property type="match status" value="2"/>
</dbReference>
<dbReference type="GO" id="GO:0003677">
    <property type="term" value="F:DNA binding"/>
    <property type="evidence" value="ECO:0007669"/>
    <property type="project" value="InterPro"/>
</dbReference>
<dbReference type="Gene3D" id="3.40.50.300">
    <property type="entry name" value="P-loop containing nucleotide triphosphate hydrolases"/>
    <property type="match status" value="2"/>
</dbReference>
<reference evidence="9" key="3">
    <citation type="journal article" date="2016" name="Genome Announc.">
        <title>Revised genome sequence of the purple photosynthetic bacterium Blastochloris viridis.</title>
        <authorList>
            <person name="Liu L.N."/>
            <person name="Faulkner M."/>
            <person name="Liu X."/>
            <person name="Huang F."/>
            <person name="Darby A.C."/>
            <person name="Hall N."/>
        </authorList>
    </citation>
    <scope>NUCLEOTIDE SEQUENCE [LARGE SCALE GENOMIC DNA]</scope>
    <source>
        <strain evidence="9">ATCC 19567 / DSM 133 / F</strain>
    </source>
</reference>
<dbReference type="RefSeq" id="WP_055036438.1">
    <property type="nucleotide sequence ID" value="NZ_AP014854.2"/>
</dbReference>
<evidence type="ECO:0000256" key="3">
    <source>
        <dbReference type="ARBA" id="ARBA00022741"/>
    </source>
</evidence>
<dbReference type="Gene3D" id="1.10.287.380">
    <property type="entry name" value="Valyl-tRNA synthetase, C-terminal domain"/>
    <property type="match status" value="1"/>
</dbReference>
<dbReference type="GO" id="GO:0005524">
    <property type="term" value="F:ATP binding"/>
    <property type="evidence" value="ECO:0007669"/>
    <property type="project" value="UniProtKB-KW"/>
</dbReference>
<dbReference type="InterPro" id="IPR003593">
    <property type="entry name" value="AAA+_ATPase"/>
</dbReference>
<comment type="similarity">
    <text evidence="1">Belongs to the ABC transporter superfamily.</text>
</comment>
<dbReference type="InterPro" id="IPR027417">
    <property type="entry name" value="P-loop_NTPase"/>
</dbReference>
<feature type="region of interest" description="Disordered" evidence="5">
    <location>
        <begin position="525"/>
        <end position="553"/>
    </location>
</feature>
<accession>A0A0H5B7S7</accession>
<dbReference type="PROSITE" id="PS50893">
    <property type="entry name" value="ABC_TRANSPORTER_2"/>
    <property type="match status" value="2"/>
</dbReference>
<dbReference type="FunFam" id="3.40.50.300:FF:000011">
    <property type="entry name" value="Putative ABC transporter ATP-binding component"/>
    <property type="match status" value="1"/>
</dbReference>
<dbReference type="InterPro" id="IPR003439">
    <property type="entry name" value="ABC_transporter-like_ATP-bd"/>
</dbReference>
<dbReference type="PANTHER" id="PTHR19211">
    <property type="entry name" value="ATP-BINDING TRANSPORT PROTEIN-RELATED"/>
    <property type="match status" value="1"/>
</dbReference>
<reference evidence="7" key="1">
    <citation type="journal article" date="2015" name="Genome Announc.">
        <title>Complete Genome Sequence of the Bacteriochlorophyll b-Producing Photosynthetic Bacterium Blastochloris viridis.</title>
        <authorList>
            <person name="Tsukatani Y."/>
            <person name="Hirose Y."/>
            <person name="Harada J."/>
            <person name="Misawa N."/>
            <person name="Mori K."/>
            <person name="Inoue K."/>
            <person name="Tamiaki H."/>
        </authorList>
    </citation>
    <scope>NUCLEOTIDE SEQUENCE [LARGE SCALE GENOMIC DNA]</scope>
    <source>
        <strain evidence="7">DSM 133</strain>
    </source>
</reference>
<organism evidence="8 9">
    <name type="scientific">Blastochloris viridis</name>
    <name type="common">Rhodopseudomonas viridis</name>
    <dbReference type="NCBI Taxonomy" id="1079"/>
    <lineage>
        <taxon>Bacteria</taxon>
        <taxon>Pseudomonadati</taxon>
        <taxon>Pseudomonadota</taxon>
        <taxon>Alphaproteobacteria</taxon>
        <taxon>Hyphomicrobiales</taxon>
        <taxon>Blastochloridaceae</taxon>
        <taxon>Blastochloris</taxon>
    </lineage>
</organism>
<evidence type="ECO:0000256" key="2">
    <source>
        <dbReference type="ARBA" id="ARBA00022737"/>
    </source>
</evidence>
<dbReference type="InterPro" id="IPR017871">
    <property type="entry name" value="ABC_transporter-like_CS"/>
</dbReference>
<feature type="domain" description="ABC transporter" evidence="6">
    <location>
        <begin position="2"/>
        <end position="243"/>
    </location>
</feature>
<evidence type="ECO:0000313" key="9">
    <source>
        <dbReference type="Proteomes" id="UP000065734"/>
    </source>
</evidence>
<feature type="domain" description="ABC transporter" evidence="6">
    <location>
        <begin position="311"/>
        <end position="526"/>
    </location>
</feature>
<dbReference type="InterPro" id="IPR050611">
    <property type="entry name" value="ABCF"/>
</dbReference>
<dbReference type="STRING" id="1079.BVIR_690"/>
<dbReference type="Pfam" id="PF16326">
    <property type="entry name" value="ABC_tran_CTD"/>
    <property type="match status" value="1"/>
</dbReference>
<name>A0A0H5B7S7_BLAVI</name>
<evidence type="ECO:0000313" key="7">
    <source>
        <dbReference type="EMBL" id="BAR98232.1"/>
    </source>
</evidence>
<dbReference type="SMART" id="SM00382">
    <property type="entry name" value="AAA"/>
    <property type="match status" value="2"/>
</dbReference>
<dbReference type="EMBL" id="AP014854">
    <property type="protein sequence ID" value="BAR98232.1"/>
    <property type="molecule type" value="Genomic_DNA"/>
</dbReference>
<dbReference type="Pfam" id="PF12848">
    <property type="entry name" value="ABC_tran_Xtn"/>
    <property type="match status" value="1"/>
</dbReference>
<evidence type="ECO:0000256" key="1">
    <source>
        <dbReference type="ARBA" id="ARBA00005417"/>
    </source>
</evidence>
<dbReference type="AlphaFoldDB" id="A0A0H5B7S7"/>
<evidence type="ECO:0000256" key="4">
    <source>
        <dbReference type="ARBA" id="ARBA00022840"/>
    </source>
</evidence>
<dbReference type="PANTHER" id="PTHR19211:SF14">
    <property type="entry name" value="ATP-BINDING CASSETTE SUB-FAMILY F MEMBER 1"/>
    <property type="match status" value="1"/>
</dbReference>
<dbReference type="InterPro" id="IPR032524">
    <property type="entry name" value="ABC_tran_C"/>
</dbReference>
<dbReference type="Pfam" id="PF00005">
    <property type="entry name" value="ABC_tran"/>
    <property type="match status" value="2"/>
</dbReference>
<evidence type="ECO:0000259" key="6">
    <source>
        <dbReference type="PROSITE" id="PS50893"/>
    </source>
</evidence>
<evidence type="ECO:0000313" key="8">
    <source>
        <dbReference type="EMBL" id="CUU41146.1"/>
    </source>
</evidence>
<dbReference type="InterPro" id="IPR037118">
    <property type="entry name" value="Val-tRNA_synth_C_sf"/>
</dbReference>
<dbReference type="OrthoDB" id="9808609at2"/>
<keyword evidence="2" id="KW-0677">Repeat</keyword>
<keyword evidence="9" id="KW-1185">Reference proteome</keyword>
<gene>
    <name evidence="8" type="primary">yheS_1</name>
    <name evidence="7" type="ORF">BV133_639</name>
    <name evidence="8" type="ORF">BVIRIDIS_01340</name>
</gene>
<proteinExistence type="inferred from homology"/>
<keyword evidence="3" id="KW-0547">Nucleotide-binding</keyword>
<feature type="compositionally biased region" description="Basic and acidic residues" evidence="5">
    <location>
        <begin position="535"/>
        <end position="550"/>
    </location>
</feature>
<dbReference type="InterPro" id="IPR032781">
    <property type="entry name" value="ABC_tran_Xtn"/>
</dbReference>
<dbReference type="PATRIC" id="fig|1079.6.peg.712"/>
<evidence type="ECO:0000256" key="5">
    <source>
        <dbReference type="SAM" id="MobiDB-lite"/>
    </source>
</evidence>
<dbReference type="GO" id="GO:0016887">
    <property type="term" value="F:ATP hydrolysis activity"/>
    <property type="evidence" value="ECO:0007669"/>
    <property type="project" value="InterPro"/>
</dbReference>
<dbReference type="PROSITE" id="PS00211">
    <property type="entry name" value="ABC_TRANSPORTER_1"/>
    <property type="match status" value="2"/>
</dbReference>
<protein>
    <submittedName>
        <fullName evidence="7">ABC transporter ATP-binding protein uup</fullName>
    </submittedName>
    <submittedName>
        <fullName evidence="8">Putative ABC transporter ATP-binding protein YheS</fullName>
    </submittedName>
</protein>
<dbReference type="SUPFAM" id="SSF52540">
    <property type="entry name" value="P-loop containing nucleoside triphosphate hydrolases"/>
    <property type="match status" value="2"/>
</dbReference>
<keyword evidence="4 8" id="KW-0067">ATP-binding</keyword>